<feature type="region of interest" description="Disordered" evidence="1">
    <location>
        <begin position="144"/>
        <end position="186"/>
    </location>
</feature>
<dbReference type="Proteomes" id="UP000000305">
    <property type="component" value="Unassembled WGS sequence"/>
</dbReference>
<evidence type="ECO:0000256" key="1">
    <source>
        <dbReference type="SAM" id="MobiDB-lite"/>
    </source>
</evidence>
<dbReference type="InParanoid" id="E9GXG3"/>
<dbReference type="SUPFAM" id="SSF57903">
    <property type="entry name" value="FYVE/PHD zinc finger"/>
    <property type="match status" value="1"/>
</dbReference>
<evidence type="ECO:0000313" key="2">
    <source>
        <dbReference type="EMBL" id="EFX75941.1"/>
    </source>
</evidence>
<dbReference type="STRING" id="6669.E9GXG3"/>
<dbReference type="AlphaFoldDB" id="E9GXG3"/>
<proteinExistence type="predicted"/>
<keyword evidence="3" id="KW-1185">Reference proteome</keyword>
<sequence length="369" mass="41105">MERKGCDLRSEEQKARVKKYINDSRRKGMKSFGLFASGANNSGDGCKQKSSELVAQSRNKRKRDEFLQSALESFSLLEKKTGLSSEIMKSANDCLDKMKKDKIAVKRSKECLDEAWLENKTSLATKSSDQEALNASIFTQRKRGKTGESICSSSEKNSTDRQEKKSSNKHVKSTADVPPLTTLENPGTITTISTGRVHGNVCATLFDVPDMARTETPISDSDMEIAPGRQSSHLTSFAASNQGFPASSVMISNEIGLRVDTPISDNDVPQISTPLRKRKLAANKNIKFVPKKRIPKTKDTNEEDEACSATTCKMTARDSSCDWTKCDGPCKRWFHNRCAGIKRILKKTEKWDCIKCANQSNRPRRNCIK</sequence>
<dbReference type="KEGG" id="dpx:DAPPUDRAFT_107437"/>
<evidence type="ECO:0000313" key="3">
    <source>
        <dbReference type="Proteomes" id="UP000000305"/>
    </source>
</evidence>
<dbReference type="InterPro" id="IPR013083">
    <property type="entry name" value="Znf_RING/FYVE/PHD"/>
</dbReference>
<accession>E9GXG3</accession>
<dbReference type="EMBL" id="GL732572">
    <property type="protein sequence ID" value="EFX75941.1"/>
    <property type="molecule type" value="Genomic_DNA"/>
</dbReference>
<reference evidence="2 3" key="1">
    <citation type="journal article" date="2011" name="Science">
        <title>The ecoresponsive genome of Daphnia pulex.</title>
        <authorList>
            <person name="Colbourne J.K."/>
            <person name="Pfrender M.E."/>
            <person name="Gilbert D."/>
            <person name="Thomas W.K."/>
            <person name="Tucker A."/>
            <person name="Oakley T.H."/>
            <person name="Tokishita S."/>
            <person name="Aerts A."/>
            <person name="Arnold G.J."/>
            <person name="Basu M.K."/>
            <person name="Bauer D.J."/>
            <person name="Caceres C.E."/>
            <person name="Carmel L."/>
            <person name="Casola C."/>
            <person name="Choi J.H."/>
            <person name="Detter J.C."/>
            <person name="Dong Q."/>
            <person name="Dusheyko S."/>
            <person name="Eads B.D."/>
            <person name="Frohlich T."/>
            <person name="Geiler-Samerotte K.A."/>
            <person name="Gerlach D."/>
            <person name="Hatcher P."/>
            <person name="Jogdeo S."/>
            <person name="Krijgsveld J."/>
            <person name="Kriventseva E.V."/>
            <person name="Kultz D."/>
            <person name="Laforsch C."/>
            <person name="Lindquist E."/>
            <person name="Lopez J."/>
            <person name="Manak J.R."/>
            <person name="Muller J."/>
            <person name="Pangilinan J."/>
            <person name="Patwardhan R.P."/>
            <person name="Pitluck S."/>
            <person name="Pritham E.J."/>
            <person name="Rechtsteiner A."/>
            <person name="Rho M."/>
            <person name="Rogozin I.B."/>
            <person name="Sakarya O."/>
            <person name="Salamov A."/>
            <person name="Schaack S."/>
            <person name="Shapiro H."/>
            <person name="Shiga Y."/>
            <person name="Skalitzky C."/>
            <person name="Smith Z."/>
            <person name="Souvorov A."/>
            <person name="Sung W."/>
            <person name="Tang Z."/>
            <person name="Tsuchiya D."/>
            <person name="Tu H."/>
            <person name="Vos H."/>
            <person name="Wang M."/>
            <person name="Wolf Y.I."/>
            <person name="Yamagata H."/>
            <person name="Yamada T."/>
            <person name="Ye Y."/>
            <person name="Shaw J.R."/>
            <person name="Andrews J."/>
            <person name="Crease T.J."/>
            <person name="Tang H."/>
            <person name="Lucas S.M."/>
            <person name="Robertson H.M."/>
            <person name="Bork P."/>
            <person name="Koonin E.V."/>
            <person name="Zdobnov E.M."/>
            <person name="Grigoriev I.V."/>
            <person name="Lynch M."/>
            <person name="Boore J.L."/>
        </authorList>
    </citation>
    <scope>NUCLEOTIDE SEQUENCE [LARGE SCALE GENOMIC DNA]</scope>
</reference>
<dbReference type="HOGENOM" id="CLU_750649_0_0_1"/>
<protein>
    <recommendedName>
        <fullName evidence="4">PHD-type domain-containing protein</fullName>
    </recommendedName>
</protein>
<organism evidence="2 3">
    <name type="scientific">Daphnia pulex</name>
    <name type="common">Water flea</name>
    <dbReference type="NCBI Taxonomy" id="6669"/>
    <lineage>
        <taxon>Eukaryota</taxon>
        <taxon>Metazoa</taxon>
        <taxon>Ecdysozoa</taxon>
        <taxon>Arthropoda</taxon>
        <taxon>Crustacea</taxon>
        <taxon>Branchiopoda</taxon>
        <taxon>Diplostraca</taxon>
        <taxon>Cladocera</taxon>
        <taxon>Anomopoda</taxon>
        <taxon>Daphniidae</taxon>
        <taxon>Daphnia</taxon>
    </lineage>
</organism>
<feature type="region of interest" description="Disordered" evidence="1">
    <location>
        <begin position="39"/>
        <end position="60"/>
    </location>
</feature>
<dbReference type="Gene3D" id="3.30.40.10">
    <property type="entry name" value="Zinc/RING finger domain, C3HC4 (zinc finger)"/>
    <property type="match status" value="1"/>
</dbReference>
<evidence type="ECO:0008006" key="4">
    <source>
        <dbReference type="Google" id="ProtNLM"/>
    </source>
</evidence>
<gene>
    <name evidence="2" type="ORF">DAPPUDRAFT_107437</name>
</gene>
<feature type="compositionally biased region" description="Basic and acidic residues" evidence="1">
    <location>
        <begin position="157"/>
        <end position="166"/>
    </location>
</feature>
<dbReference type="InterPro" id="IPR011011">
    <property type="entry name" value="Znf_FYVE_PHD"/>
</dbReference>
<name>E9GXG3_DAPPU</name>